<proteinExistence type="predicted"/>
<dbReference type="GeneID" id="77803953"/>
<keyword evidence="3" id="KW-1185">Reference proteome</keyword>
<keyword evidence="1" id="KW-0732">Signal</keyword>
<evidence type="ECO:0000313" key="3">
    <source>
        <dbReference type="Proteomes" id="UP001164743"/>
    </source>
</evidence>
<dbReference type="EMBL" id="CP110434">
    <property type="protein sequence ID" value="WAQ91467.1"/>
    <property type="molecule type" value="Genomic_DNA"/>
</dbReference>
<name>A0ABY7D985_9BASI</name>
<sequence>MFPLRRPGRHRFVCLILLWSNSAAVLATSPENPNSFRLEIPIESQYTTDDLFAALSPNCVAGSATLDKFTREEQRVGNKRPTQGFPIPESQFIPTSSQARVLAPDLNGALRGTPRRRIDKQVDTEKNSKRAEARTQELVKVAELLQKHPLSFNARLATIDETFGNLDYWAVTRLDRLTHPSLPYGWYMRDTRIGMLKVLKRNLHPQSNEVLSVHYRNLILFMHKLYEEALENLGIPITAQVEHQVKMLKWLDGEIFDTTRGYPILGIITAPFPLWKEDLAEKSIRPSQINLLKFFSQAGNALGLLPDTASKLITEFRRESE</sequence>
<organism evidence="2 3">
    <name type="scientific">Puccinia triticina</name>
    <dbReference type="NCBI Taxonomy" id="208348"/>
    <lineage>
        <taxon>Eukaryota</taxon>
        <taxon>Fungi</taxon>
        <taxon>Dikarya</taxon>
        <taxon>Basidiomycota</taxon>
        <taxon>Pucciniomycotina</taxon>
        <taxon>Pucciniomycetes</taxon>
        <taxon>Pucciniales</taxon>
        <taxon>Pucciniaceae</taxon>
        <taxon>Puccinia</taxon>
    </lineage>
</organism>
<reference evidence="2" key="1">
    <citation type="submission" date="2022-10" db="EMBL/GenBank/DDBJ databases">
        <title>Puccinia triticina Genome sequencing and assembly.</title>
        <authorList>
            <person name="Li C."/>
        </authorList>
    </citation>
    <scope>NUCLEOTIDE SEQUENCE</scope>
    <source>
        <strain evidence="2">Pt15</strain>
    </source>
</reference>
<gene>
    <name evidence="2" type="ORF">PtA15_14A351</name>
</gene>
<evidence type="ECO:0000313" key="2">
    <source>
        <dbReference type="EMBL" id="WAQ91467.1"/>
    </source>
</evidence>
<protein>
    <submittedName>
        <fullName evidence="2">Uncharacterized protein</fullName>
    </submittedName>
</protein>
<evidence type="ECO:0000256" key="1">
    <source>
        <dbReference type="SAM" id="SignalP"/>
    </source>
</evidence>
<dbReference type="Proteomes" id="UP001164743">
    <property type="component" value="Chromosome 14A"/>
</dbReference>
<feature type="signal peptide" evidence="1">
    <location>
        <begin position="1"/>
        <end position="27"/>
    </location>
</feature>
<dbReference type="RefSeq" id="XP_053027022.1">
    <property type="nucleotide sequence ID" value="XM_053163058.1"/>
</dbReference>
<feature type="chain" id="PRO_5046683283" evidence="1">
    <location>
        <begin position="28"/>
        <end position="321"/>
    </location>
</feature>
<accession>A0ABY7D985</accession>